<comment type="caution">
    <text evidence="2">The sequence shown here is derived from an EMBL/GenBank/DDBJ whole genome shotgun (WGS) entry which is preliminary data.</text>
</comment>
<sequence length="221" mass="25306">MNNQNHLFNHKTLFAFLLLFFFALTANSQKQICRIYFDDGTVLSGIGKIRNDNTIKLKLNDDDKGTDYDPMIIDRIELERDGISQVYKYKKEVDGFHKWLKVLIEGKVSLYKYDMSGFNFATIPNSGFSGMNTGMGMGMSTPVTYYYVAHGEDFEVSIITSLGNISKNFKKTASDYFKDCPVLVEKINAKEFKKDDIFEVVKFYNTKCDTENASIEIKAEN</sequence>
<reference evidence="2 3" key="1">
    <citation type="submission" date="2020-08" db="EMBL/GenBank/DDBJ databases">
        <title>Functional genomics of gut bacteria from endangered species of beetles.</title>
        <authorList>
            <person name="Carlos-Shanley C."/>
        </authorList>
    </citation>
    <scope>NUCLEOTIDE SEQUENCE [LARGE SCALE GENOMIC DNA]</scope>
    <source>
        <strain evidence="2 3">S00142</strain>
    </source>
</reference>
<name>A0A7W7IZX6_9FLAO</name>
<keyword evidence="3" id="KW-1185">Reference proteome</keyword>
<organism evidence="2 3">
    <name type="scientific">Flavobacterium nitrogenifigens</name>
    <dbReference type="NCBI Taxonomy" id="1617283"/>
    <lineage>
        <taxon>Bacteria</taxon>
        <taxon>Pseudomonadati</taxon>
        <taxon>Bacteroidota</taxon>
        <taxon>Flavobacteriia</taxon>
        <taxon>Flavobacteriales</taxon>
        <taxon>Flavobacteriaceae</taxon>
        <taxon>Flavobacterium</taxon>
    </lineage>
</organism>
<evidence type="ECO:0008006" key="4">
    <source>
        <dbReference type="Google" id="ProtNLM"/>
    </source>
</evidence>
<evidence type="ECO:0000313" key="2">
    <source>
        <dbReference type="EMBL" id="MBB4803617.1"/>
    </source>
</evidence>
<evidence type="ECO:0000313" key="3">
    <source>
        <dbReference type="Proteomes" id="UP000561681"/>
    </source>
</evidence>
<evidence type="ECO:0000256" key="1">
    <source>
        <dbReference type="SAM" id="SignalP"/>
    </source>
</evidence>
<proteinExistence type="predicted"/>
<protein>
    <recommendedName>
        <fullName evidence="4">GLPGLI family protein</fullName>
    </recommendedName>
</protein>
<dbReference type="EMBL" id="JACHLD010000006">
    <property type="protein sequence ID" value="MBB4803617.1"/>
    <property type="molecule type" value="Genomic_DNA"/>
</dbReference>
<keyword evidence="1" id="KW-0732">Signal</keyword>
<accession>A0A7W7IZX6</accession>
<feature type="signal peptide" evidence="1">
    <location>
        <begin position="1"/>
        <end position="26"/>
    </location>
</feature>
<dbReference type="AlphaFoldDB" id="A0A7W7IZX6"/>
<feature type="chain" id="PRO_5031414855" description="GLPGLI family protein" evidence="1">
    <location>
        <begin position="27"/>
        <end position="221"/>
    </location>
</feature>
<dbReference type="Proteomes" id="UP000561681">
    <property type="component" value="Unassembled WGS sequence"/>
</dbReference>
<dbReference type="RefSeq" id="WP_184165332.1">
    <property type="nucleotide sequence ID" value="NZ_JACHLD010000006.1"/>
</dbReference>
<gene>
    <name evidence="2" type="ORF">HNP37_003692</name>
</gene>